<dbReference type="AlphaFoldDB" id="A0A517MQ10"/>
<protein>
    <submittedName>
        <fullName evidence="1">Uncharacterized protein</fullName>
    </submittedName>
</protein>
<proteinExistence type="predicted"/>
<name>A0A517MQ10_9BACT</name>
<accession>A0A517MQ10</accession>
<evidence type="ECO:0000313" key="1">
    <source>
        <dbReference type="EMBL" id="QDS96867.1"/>
    </source>
</evidence>
<dbReference type="Proteomes" id="UP000319852">
    <property type="component" value="Chromosome"/>
</dbReference>
<gene>
    <name evidence="1" type="ORF">HG15A2_01260</name>
</gene>
<reference evidence="1 2" key="1">
    <citation type="submission" date="2019-02" db="EMBL/GenBank/DDBJ databases">
        <title>Deep-cultivation of Planctomycetes and their phenomic and genomic characterization uncovers novel biology.</title>
        <authorList>
            <person name="Wiegand S."/>
            <person name="Jogler M."/>
            <person name="Boedeker C."/>
            <person name="Pinto D."/>
            <person name="Vollmers J."/>
            <person name="Rivas-Marin E."/>
            <person name="Kohn T."/>
            <person name="Peeters S.H."/>
            <person name="Heuer A."/>
            <person name="Rast P."/>
            <person name="Oberbeckmann S."/>
            <person name="Bunk B."/>
            <person name="Jeske O."/>
            <person name="Meyerdierks A."/>
            <person name="Storesund J.E."/>
            <person name="Kallscheuer N."/>
            <person name="Luecker S."/>
            <person name="Lage O.M."/>
            <person name="Pohl T."/>
            <person name="Merkel B.J."/>
            <person name="Hornburger P."/>
            <person name="Mueller R.-W."/>
            <person name="Bruemmer F."/>
            <person name="Labrenz M."/>
            <person name="Spormann A.M."/>
            <person name="Op den Camp H."/>
            <person name="Overmann J."/>
            <person name="Amann R."/>
            <person name="Jetten M.S.M."/>
            <person name="Mascher T."/>
            <person name="Medema M.H."/>
            <person name="Devos D.P."/>
            <person name="Kaster A.-K."/>
            <person name="Ovreas L."/>
            <person name="Rohde M."/>
            <person name="Galperin M.Y."/>
            <person name="Jogler C."/>
        </authorList>
    </citation>
    <scope>NUCLEOTIDE SEQUENCE [LARGE SCALE GENOMIC DNA]</scope>
    <source>
        <strain evidence="1 2">HG15A2</strain>
    </source>
</reference>
<sequence>MLPQDFLQDDSTIIEVGGRDTFLAPRKFFERSGSLD</sequence>
<dbReference type="KEGG" id="amob:HG15A2_01260"/>
<keyword evidence="2" id="KW-1185">Reference proteome</keyword>
<organism evidence="1 2">
    <name type="scientific">Adhaeretor mobilis</name>
    <dbReference type="NCBI Taxonomy" id="1930276"/>
    <lineage>
        <taxon>Bacteria</taxon>
        <taxon>Pseudomonadati</taxon>
        <taxon>Planctomycetota</taxon>
        <taxon>Planctomycetia</taxon>
        <taxon>Pirellulales</taxon>
        <taxon>Lacipirellulaceae</taxon>
        <taxon>Adhaeretor</taxon>
    </lineage>
</organism>
<dbReference type="EMBL" id="CP036263">
    <property type="protein sequence ID" value="QDS96867.1"/>
    <property type="molecule type" value="Genomic_DNA"/>
</dbReference>
<evidence type="ECO:0000313" key="2">
    <source>
        <dbReference type="Proteomes" id="UP000319852"/>
    </source>
</evidence>